<dbReference type="CDD" id="cd00090">
    <property type="entry name" value="HTH_ARSR"/>
    <property type="match status" value="1"/>
</dbReference>
<dbReference type="InterPro" id="IPR036388">
    <property type="entry name" value="WH-like_DNA-bd_sf"/>
</dbReference>
<sequence>MREGMILEHDYERKAEILKAIAHPVRLCIVHGLLQEEECNVSKMQNCLEVPQSTVSQHLAKLKAAGIVEGKREGVEIYYRIVDKEVKKIIQGLFEE</sequence>
<dbReference type="InterPro" id="IPR051011">
    <property type="entry name" value="Metal_resp_trans_reg"/>
</dbReference>
<dbReference type="Pfam" id="PF12840">
    <property type="entry name" value="HTH_20"/>
    <property type="match status" value="1"/>
</dbReference>
<evidence type="ECO:0000256" key="2">
    <source>
        <dbReference type="ARBA" id="ARBA00023125"/>
    </source>
</evidence>
<gene>
    <name evidence="5" type="ORF">SAMN02745973_01746</name>
</gene>
<evidence type="ECO:0000256" key="3">
    <source>
        <dbReference type="ARBA" id="ARBA00023163"/>
    </source>
</evidence>
<dbReference type="PANTHER" id="PTHR43132:SF2">
    <property type="entry name" value="ARSENICAL RESISTANCE OPERON REPRESSOR ARSR-RELATED"/>
    <property type="match status" value="1"/>
</dbReference>
<keyword evidence="2" id="KW-0238">DNA-binding</keyword>
<keyword evidence="1" id="KW-0805">Transcription regulation</keyword>
<name>A0A1T4NP83_9FIRM</name>
<dbReference type="RefSeq" id="WP_087679129.1">
    <property type="nucleotide sequence ID" value="NZ_FUWV01000012.1"/>
</dbReference>
<dbReference type="PROSITE" id="PS50987">
    <property type="entry name" value="HTH_ARSR_2"/>
    <property type="match status" value="1"/>
</dbReference>
<reference evidence="5 6" key="1">
    <citation type="submission" date="2017-02" db="EMBL/GenBank/DDBJ databases">
        <authorList>
            <person name="Peterson S.W."/>
        </authorList>
    </citation>
    <scope>NUCLEOTIDE SEQUENCE [LARGE SCALE GENOMIC DNA]</scope>
    <source>
        <strain evidence="5 6">DSM 15102</strain>
    </source>
</reference>
<dbReference type="OrthoDB" id="9802016at2"/>
<organism evidence="5 6">
    <name type="scientific">Garciella nitratireducens DSM 15102</name>
    <dbReference type="NCBI Taxonomy" id="1121911"/>
    <lineage>
        <taxon>Bacteria</taxon>
        <taxon>Bacillati</taxon>
        <taxon>Bacillota</taxon>
        <taxon>Clostridia</taxon>
        <taxon>Eubacteriales</taxon>
        <taxon>Eubacteriaceae</taxon>
        <taxon>Garciella</taxon>
    </lineage>
</organism>
<dbReference type="InterPro" id="IPR001845">
    <property type="entry name" value="HTH_ArsR_DNA-bd_dom"/>
</dbReference>
<dbReference type="GO" id="GO:0003677">
    <property type="term" value="F:DNA binding"/>
    <property type="evidence" value="ECO:0007669"/>
    <property type="project" value="UniProtKB-KW"/>
</dbReference>
<dbReference type="Gene3D" id="1.10.10.10">
    <property type="entry name" value="Winged helix-like DNA-binding domain superfamily/Winged helix DNA-binding domain"/>
    <property type="match status" value="1"/>
</dbReference>
<dbReference type="PRINTS" id="PR00778">
    <property type="entry name" value="HTHARSR"/>
</dbReference>
<feature type="domain" description="HTH arsR-type" evidence="4">
    <location>
        <begin position="6"/>
        <end position="96"/>
    </location>
</feature>
<protein>
    <submittedName>
        <fullName evidence="5">Helix-turn-helix domain-containing protein</fullName>
    </submittedName>
</protein>
<dbReference type="InterPro" id="IPR011991">
    <property type="entry name" value="ArsR-like_HTH"/>
</dbReference>
<keyword evidence="6" id="KW-1185">Reference proteome</keyword>
<dbReference type="EMBL" id="FUWV01000012">
    <property type="protein sequence ID" value="SJZ80887.1"/>
    <property type="molecule type" value="Genomic_DNA"/>
</dbReference>
<dbReference type="NCBIfam" id="NF033788">
    <property type="entry name" value="HTH_metalloreg"/>
    <property type="match status" value="1"/>
</dbReference>
<evidence type="ECO:0000313" key="5">
    <source>
        <dbReference type="EMBL" id="SJZ80887.1"/>
    </source>
</evidence>
<dbReference type="GO" id="GO:0003700">
    <property type="term" value="F:DNA-binding transcription factor activity"/>
    <property type="evidence" value="ECO:0007669"/>
    <property type="project" value="InterPro"/>
</dbReference>
<accession>A0A1T4NP83</accession>
<dbReference type="SMART" id="SM00418">
    <property type="entry name" value="HTH_ARSR"/>
    <property type="match status" value="1"/>
</dbReference>
<evidence type="ECO:0000313" key="6">
    <source>
        <dbReference type="Proteomes" id="UP000196365"/>
    </source>
</evidence>
<evidence type="ECO:0000256" key="1">
    <source>
        <dbReference type="ARBA" id="ARBA00023015"/>
    </source>
</evidence>
<dbReference type="AlphaFoldDB" id="A0A1T4NP83"/>
<evidence type="ECO:0000259" key="4">
    <source>
        <dbReference type="PROSITE" id="PS50987"/>
    </source>
</evidence>
<dbReference type="InterPro" id="IPR036390">
    <property type="entry name" value="WH_DNA-bd_sf"/>
</dbReference>
<keyword evidence="3" id="KW-0804">Transcription</keyword>
<proteinExistence type="predicted"/>
<dbReference type="Proteomes" id="UP000196365">
    <property type="component" value="Unassembled WGS sequence"/>
</dbReference>
<dbReference type="SUPFAM" id="SSF46785">
    <property type="entry name" value="Winged helix' DNA-binding domain"/>
    <property type="match status" value="1"/>
</dbReference>
<dbReference type="PANTHER" id="PTHR43132">
    <property type="entry name" value="ARSENICAL RESISTANCE OPERON REPRESSOR ARSR-RELATED"/>
    <property type="match status" value="1"/>
</dbReference>